<evidence type="ECO:0000313" key="2">
    <source>
        <dbReference type="Proteomes" id="UP000075243"/>
    </source>
</evidence>
<dbReference type="AlphaFoldDB" id="A0A151R3C4"/>
<proteinExistence type="predicted"/>
<dbReference type="OMA" id="NISIIQW"/>
<protein>
    <submittedName>
        <fullName evidence="1">Uncharacterized protein</fullName>
    </submittedName>
</protein>
<dbReference type="Gramene" id="C.cajan_38804.t">
    <property type="protein sequence ID" value="C.cajan_38804.t"/>
    <property type="gene ID" value="C.cajan_38804"/>
</dbReference>
<accession>A0A151R3C4</accession>
<name>A0A151R3C4_CAJCA</name>
<dbReference type="PANTHER" id="PTHR33018:SF34">
    <property type="entry name" value="OS02G0472350 PROTEIN"/>
    <property type="match status" value="1"/>
</dbReference>
<dbReference type="Proteomes" id="UP000075243">
    <property type="component" value="Unassembled WGS sequence"/>
</dbReference>
<dbReference type="EMBL" id="KQ484147">
    <property type="protein sequence ID" value="KYP37023.1"/>
    <property type="molecule type" value="Genomic_DNA"/>
</dbReference>
<sequence length="276" mass="31314">MVDSESGSVRKEGRSITRLSGLTGGRIAKERTQVEVDPCSGKASGPNAAKFRSYLRVIARHHVSIIIPSWDDVEEADKNLTWQDIQLFALLQAKRVAAQERQSKNDAPHLLSRGGYELKKKKLMKARAEASRVESTDLLDPSPRYELWMYQTSVVMREPVIHDVDIVEAEDDPISRLLTILPRLKKKPIQLQWDIKVFGVDSSNCSLFISLSDALEIVGGNSMLNISIIQWWAIYMDKLGVEQAQAQVYGFIEPQSIQKSRNIKVQIQQYMQTWMS</sequence>
<organism evidence="1 2">
    <name type="scientific">Cajanus cajan</name>
    <name type="common">Pigeon pea</name>
    <name type="synonym">Cajanus indicus</name>
    <dbReference type="NCBI Taxonomy" id="3821"/>
    <lineage>
        <taxon>Eukaryota</taxon>
        <taxon>Viridiplantae</taxon>
        <taxon>Streptophyta</taxon>
        <taxon>Embryophyta</taxon>
        <taxon>Tracheophyta</taxon>
        <taxon>Spermatophyta</taxon>
        <taxon>Magnoliopsida</taxon>
        <taxon>eudicotyledons</taxon>
        <taxon>Gunneridae</taxon>
        <taxon>Pentapetalae</taxon>
        <taxon>rosids</taxon>
        <taxon>fabids</taxon>
        <taxon>Fabales</taxon>
        <taxon>Fabaceae</taxon>
        <taxon>Papilionoideae</taxon>
        <taxon>50 kb inversion clade</taxon>
        <taxon>NPAAA clade</taxon>
        <taxon>indigoferoid/millettioid clade</taxon>
        <taxon>Phaseoleae</taxon>
        <taxon>Cajanus</taxon>
    </lineage>
</organism>
<dbReference type="PANTHER" id="PTHR33018">
    <property type="entry name" value="OS10G0338966 PROTEIN-RELATED"/>
    <property type="match status" value="1"/>
</dbReference>
<evidence type="ECO:0000313" key="1">
    <source>
        <dbReference type="EMBL" id="KYP37023.1"/>
    </source>
</evidence>
<gene>
    <name evidence="1" type="ORF">KK1_041806</name>
</gene>
<reference evidence="1" key="1">
    <citation type="journal article" date="2012" name="Nat. Biotechnol.">
        <title>Draft genome sequence of pigeonpea (Cajanus cajan), an orphan legume crop of resource-poor farmers.</title>
        <authorList>
            <person name="Varshney R.K."/>
            <person name="Chen W."/>
            <person name="Li Y."/>
            <person name="Bharti A.K."/>
            <person name="Saxena R.K."/>
            <person name="Schlueter J.A."/>
            <person name="Donoghue M.T."/>
            <person name="Azam S."/>
            <person name="Fan G."/>
            <person name="Whaley A.M."/>
            <person name="Farmer A.D."/>
            <person name="Sheridan J."/>
            <person name="Iwata A."/>
            <person name="Tuteja R."/>
            <person name="Penmetsa R.V."/>
            <person name="Wu W."/>
            <person name="Upadhyaya H.D."/>
            <person name="Yang S.P."/>
            <person name="Shah T."/>
            <person name="Saxena K.B."/>
            <person name="Michael T."/>
            <person name="McCombie W.R."/>
            <person name="Yang B."/>
            <person name="Zhang G."/>
            <person name="Yang H."/>
            <person name="Wang J."/>
            <person name="Spillane C."/>
            <person name="Cook D.R."/>
            <person name="May G.D."/>
            <person name="Xu X."/>
            <person name="Jackson S.A."/>
        </authorList>
    </citation>
    <scope>NUCLEOTIDE SEQUENCE [LARGE SCALE GENOMIC DNA]</scope>
</reference>
<keyword evidence="2" id="KW-1185">Reference proteome</keyword>